<name>A0A9N9A9B9_9GLOM</name>
<dbReference type="Proteomes" id="UP000789342">
    <property type="component" value="Unassembled WGS sequence"/>
</dbReference>
<evidence type="ECO:0000313" key="1">
    <source>
        <dbReference type="EMBL" id="CAG8524468.1"/>
    </source>
</evidence>
<reference evidence="1" key="1">
    <citation type="submission" date="2021-06" db="EMBL/GenBank/DDBJ databases">
        <authorList>
            <person name="Kallberg Y."/>
            <person name="Tangrot J."/>
            <person name="Rosling A."/>
        </authorList>
    </citation>
    <scope>NUCLEOTIDE SEQUENCE</scope>
    <source>
        <strain evidence="1">CL551</strain>
    </source>
</reference>
<dbReference type="AlphaFoldDB" id="A0A9N9A9B9"/>
<dbReference type="OrthoDB" id="5597935at2759"/>
<feature type="non-terminal residue" evidence="1">
    <location>
        <position position="1"/>
    </location>
</feature>
<dbReference type="EMBL" id="CAJVPV010002362">
    <property type="protein sequence ID" value="CAG8524468.1"/>
    <property type="molecule type" value="Genomic_DNA"/>
</dbReference>
<protein>
    <submittedName>
        <fullName evidence="1">8368_t:CDS:1</fullName>
    </submittedName>
</protein>
<proteinExistence type="predicted"/>
<gene>
    <name evidence="1" type="ORF">AMORRO_LOCUS4369</name>
</gene>
<organism evidence="1 2">
    <name type="scientific">Acaulospora morrowiae</name>
    <dbReference type="NCBI Taxonomy" id="94023"/>
    <lineage>
        <taxon>Eukaryota</taxon>
        <taxon>Fungi</taxon>
        <taxon>Fungi incertae sedis</taxon>
        <taxon>Mucoromycota</taxon>
        <taxon>Glomeromycotina</taxon>
        <taxon>Glomeromycetes</taxon>
        <taxon>Diversisporales</taxon>
        <taxon>Acaulosporaceae</taxon>
        <taxon>Acaulospora</taxon>
    </lineage>
</organism>
<accession>A0A9N9A9B9</accession>
<comment type="caution">
    <text evidence="1">The sequence shown here is derived from an EMBL/GenBank/DDBJ whole genome shotgun (WGS) entry which is preliminary data.</text>
</comment>
<evidence type="ECO:0000313" key="2">
    <source>
        <dbReference type="Proteomes" id="UP000789342"/>
    </source>
</evidence>
<keyword evidence="2" id="KW-1185">Reference proteome</keyword>
<sequence length="372" mass="41946">QKAFLNPVLSLKAKSWQSFENFVASFRCIKSAVIEEDELTTILEVHAGARLIGDIQFKNHNLQLKIARHQTDTKSKNLTTSEWNVDCSNITVDVRQFKHCIINAPGSPYDDAFLSLDQPGAESPNEIHQYKLTQKPISQEAFEQEHKKLASENDFFILFTTADNSVIKLPKRSGIVDGKVFRDYFGPFADRAYRSAMSESKPDKVKNIPKVNINTASLDQLCRVNQIEAIACYCLFGKAIIQRRNEIASERQVDPESNTVSRILNKEVKADTSDSLLRKRIKKAKKLYKLFDAIASTRDISSEISDKSKGLLSIPTPIEGQSDKEEDITPNCLPELEHISTRSESKTSATSLPRDIIDVDSAETLDFVERDY</sequence>